<reference evidence="2" key="1">
    <citation type="journal article" date="2019" name="Int. J. Syst. Evol. Microbiol.">
        <title>The Global Catalogue of Microorganisms (GCM) 10K type strain sequencing project: providing services to taxonomists for standard genome sequencing and annotation.</title>
        <authorList>
            <consortium name="The Broad Institute Genomics Platform"/>
            <consortium name="The Broad Institute Genome Sequencing Center for Infectious Disease"/>
            <person name="Wu L."/>
            <person name="Ma J."/>
        </authorList>
    </citation>
    <scope>NUCLEOTIDE SEQUENCE [LARGE SCALE GENOMIC DNA]</scope>
    <source>
        <strain evidence="2">CGMCC 1.15420</strain>
    </source>
</reference>
<organism evidence="1 2">
    <name type="scientific">Paenibacillus aceti</name>
    <dbReference type="NCBI Taxonomy" id="1820010"/>
    <lineage>
        <taxon>Bacteria</taxon>
        <taxon>Bacillati</taxon>
        <taxon>Bacillota</taxon>
        <taxon>Bacilli</taxon>
        <taxon>Bacillales</taxon>
        <taxon>Paenibacillaceae</taxon>
        <taxon>Paenibacillus</taxon>
    </lineage>
</organism>
<comment type="caution">
    <text evidence="1">The sequence shown here is derived from an EMBL/GenBank/DDBJ whole genome shotgun (WGS) entry which is preliminary data.</text>
</comment>
<protein>
    <recommendedName>
        <fullName evidence="3">Integron gene cassette protein</fullName>
    </recommendedName>
</protein>
<evidence type="ECO:0008006" key="3">
    <source>
        <dbReference type="Google" id="ProtNLM"/>
    </source>
</evidence>
<dbReference type="RefSeq" id="WP_120460569.1">
    <property type="nucleotide sequence ID" value="NZ_BMIW01000006.1"/>
</dbReference>
<name>A0ABQ1VSP8_9BACL</name>
<dbReference type="EMBL" id="BMIW01000006">
    <property type="protein sequence ID" value="GGF92816.1"/>
    <property type="molecule type" value="Genomic_DNA"/>
</dbReference>
<accession>A0ABQ1VSP8</accession>
<dbReference type="Proteomes" id="UP000608420">
    <property type="component" value="Unassembled WGS sequence"/>
</dbReference>
<gene>
    <name evidence="1" type="ORF">GCM10010913_12960</name>
</gene>
<evidence type="ECO:0000313" key="1">
    <source>
        <dbReference type="EMBL" id="GGF92816.1"/>
    </source>
</evidence>
<proteinExistence type="predicted"/>
<keyword evidence="2" id="KW-1185">Reference proteome</keyword>
<sequence length="135" mass="15697">MEQIKAIKTELGEIYGRDAIYLDDIQFNYPKNEVTLIGEINGLLCTESDDDEFIGYELLFKKVYYFNMIELDVSLEMFDTSYNESSSFAEISNTKILKDIKKARGLELKQYVIYTYDEVFVIACQEFELSLGSKK</sequence>
<evidence type="ECO:0000313" key="2">
    <source>
        <dbReference type="Proteomes" id="UP000608420"/>
    </source>
</evidence>